<sequence>MSIWILPLVIIALVGFGIFLIATAWDGYSFEPATLGFGCAALMASLFLYKAWGQKTKNKQ</sequence>
<feature type="transmembrane region" description="Helical" evidence="1">
    <location>
        <begin position="34"/>
        <end position="52"/>
    </location>
</feature>
<evidence type="ECO:0000256" key="1">
    <source>
        <dbReference type="SAM" id="Phobius"/>
    </source>
</evidence>
<dbReference type="RefSeq" id="WP_301623449.1">
    <property type="nucleotide sequence ID" value="NZ_JAOSKY010000021.1"/>
</dbReference>
<accession>A0A9X2XLP6</accession>
<keyword evidence="1" id="KW-0812">Transmembrane</keyword>
<dbReference type="AlphaFoldDB" id="A0A9X2XLP6"/>
<dbReference type="Proteomes" id="UP001139955">
    <property type="component" value="Unassembled WGS sequence"/>
</dbReference>
<dbReference type="EMBL" id="JAOSKY010000021">
    <property type="protein sequence ID" value="MCU7251227.1"/>
    <property type="molecule type" value="Genomic_DNA"/>
</dbReference>
<proteinExistence type="predicted"/>
<keyword evidence="1" id="KW-0472">Membrane</keyword>
<comment type="caution">
    <text evidence="2">The sequence shown here is derived from an EMBL/GenBank/DDBJ whole genome shotgun (WGS) entry which is preliminary data.</text>
</comment>
<evidence type="ECO:0000313" key="2">
    <source>
        <dbReference type="EMBL" id="MCU7251227.1"/>
    </source>
</evidence>
<reference evidence="2" key="1">
    <citation type="submission" date="2022-09" db="EMBL/GenBank/DDBJ databases">
        <authorList>
            <person name="Cesa-Luna C."/>
            <person name="Girard L."/>
            <person name="Lood C."/>
            <person name="Hofte M."/>
            <person name="De Mot R."/>
        </authorList>
    </citation>
    <scope>NUCLEOTIDE SEQUENCE</scope>
    <source>
        <strain evidence="2">B1M3-32</strain>
    </source>
</reference>
<protein>
    <submittedName>
        <fullName evidence="2">Uncharacterized protein</fullName>
    </submittedName>
</protein>
<gene>
    <name evidence="2" type="ORF">OC940_25730</name>
</gene>
<organism evidence="2 3">
    <name type="scientific">Pseudomonas koreensis</name>
    <dbReference type="NCBI Taxonomy" id="198620"/>
    <lineage>
        <taxon>Bacteria</taxon>
        <taxon>Pseudomonadati</taxon>
        <taxon>Pseudomonadota</taxon>
        <taxon>Gammaproteobacteria</taxon>
        <taxon>Pseudomonadales</taxon>
        <taxon>Pseudomonadaceae</taxon>
        <taxon>Pseudomonas</taxon>
    </lineage>
</organism>
<keyword evidence="1" id="KW-1133">Transmembrane helix</keyword>
<reference evidence="2" key="2">
    <citation type="journal article" date="2023" name="mSystems">
        <title>Charting the Lipopeptidome of Nonpathogenic Pseudomonas.</title>
        <authorList>
            <person name="Cesa-Luna C."/>
            <person name="Geudens N."/>
            <person name="Girard L."/>
            <person name="De Roo V."/>
            <person name="Maklad H.R."/>
            <person name="Martins J.C."/>
            <person name="Hofte M."/>
            <person name="De Mot R."/>
        </authorList>
    </citation>
    <scope>NUCLEOTIDE SEQUENCE</scope>
    <source>
        <strain evidence="2">B1M3-32</strain>
    </source>
</reference>
<evidence type="ECO:0000313" key="3">
    <source>
        <dbReference type="Proteomes" id="UP001139955"/>
    </source>
</evidence>
<name>A0A9X2XLP6_9PSED</name>
<feature type="transmembrane region" description="Helical" evidence="1">
    <location>
        <begin position="5"/>
        <end position="28"/>
    </location>
</feature>
<keyword evidence="3" id="KW-1185">Reference proteome</keyword>